<dbReference type="PANTHER" id="PTHR42957:SF1">
    <property type="entry name" value="HELICASE MJ1565-RELATED"/>
    <property type="match status" value="1"/>
</dbReference>
<organism evidence="2 3">
    <name type="scientific">Xenorhabdus khoisanae</name>
    <dbReference type="NCBI Taxonomy" id="880157"/>
    <lineage>
        <taxon>Bacteria</taxon>
        <taxon>Pseudomonadati</taxon>
        <taxon>Pseudomonadota</taxon>
        <taxon>Gammaproteobacteria</taxon>
        <taxon>Enterobacterales</taxon>
        <taxon>Morganellaceae</taxon>
        <taxon>Xenorhabdus</taxon>
    </lineage>
</organism>
<dbReference type="EMBL" id="LFCV01000019">
    <property type="protein sequence ID" value="KMJ46478.1"/>
    <property type="molecule type" value="Genomic_DNA"/>
</dbReference>
<evidence type="ECO:0000313" key="3">
    <source>
        <dbReference type="Proteomes" id="UP000036277"/>
    </source>
</evidence>
<dbReference type="GO" id="GO:0051301">
    <property type="term" value="P:cell division"/>
    <property type="evidence" value="ECO:0007669"/>
    <property type="project" value="UniProtKB-KW"/>
</dbReference>
<dbReference type="OrthoDB" id="9806951at2"/>
<dbReference type="SUPFAM" id="SSF52540">
    <property type="entry name" value="P-loop containing nucleoside triphosphate hydrolases"/>
    <property type="match status" value="1"/>
</dbReference>
<evidence type="ECO:0000313" key="2">
    <source>
        <dbReference type="EMBL" id="KMJ46478.1"/>
    </source>
</evidence>
<dbReference type="Gene3D" id="3.40.50.300">
    <property type="entry name" value="P-loop containing nucleotide triphosphate hydrolases"/>
    <property type="match status" value="2"/>
</dbReference>
<dbReference type="InterPro" id="IPR008571">
    <property type="entry name" value="HerA-like"/>
</dbReference>
<dbReference type="Proteomes" id="UP000036277">
    <property type="component" value="Unassembled WGS sequence"/>
</dbReference>
<gene>
    <name evidence="2" type="ORF">AB204_03445</name>
</gene>
<dbReference type="PANTHER" id="PTHR42957">
    <property type="entry name" value="HELICASE MJ1565-RELATED"/>
    <property type="match status" value="1"/>
</dbReference>
<evidence type="ECO:0000259" key="1">
    <source>
        <dbReference type="Pfam" id="PF01935"/>
    </source>
</evidence>
<dbReference type="InterPro" id="IPR002789">
    <property type="entry name" value="HerA_central"/>
</dbReference>
<dbReference type="PATRIC" id="fig|880157.4.peg.715"/>
<dbReference type="STRING" id="880157.AB204_03445"/>
<keyword evidence="3" id="KW-1185">Reference proteome</keyword>
<reference evidence="2 3" key="1">
    <citation type="submission" date="2015-06" db="EMBL/GenBank/DDBJ databases">
        <title>Draft Whole-Genome Sequence of the Entomopathogenic Bacterium Xenorhabdus khoisanae.</title>
        <authorList>
            <person name="Naidoo S."/>
            <person name="Featherston J."/>
            <person name="Gray V.M."/>
        </authorList>
    </citation>
    <scope>NUCLEOTIDE SEQUENCE [LARGE SCALE GENOMIC DNA]</scope>
    <source>
        <strain evidence="2 3">MCB</strain>
    </source>
</reference>
<keyword evidence="2" id="KW-0131">Cell cycle</keyword>
<accession>A0A0J5FW97</accession>
<feature type="domain" description="Helicase HerA central" evidence="1">
    <location>
        <begin position="1349"/>
        <end position="1557"/>
    </location>
</feature>
<comment type="caution">
    <text evidence="2">The sequence shown here is derived from an EMBL/GenBank/DDBJ whole genome shotgun (WGS) entry which is preliminary data.</text>
</comment>
<name>A0A0J5FW97_9GAMM</name>
<dbReference type="InterPro" id="IPR027417">
    <property type="entry name" value="P-loop_NTPase"/>
</dbReference>
<dbReference type="RefSeq" id="WP_047961985.1">
    <property type="nucleotide sequence ID" value="NZ_CAWMBG010000019.1"/>
</dbReference>
<dbReference type="InterPro" id="IPR017646">
    <property type="entry name" value="Dnd_assoc_2"/>
</dbReference>
<keyword evidence="2" id="KW-0132">Cell division</keyword>
<dbReference type="Pfam" id="PF01935">
    <property type="entry name" value="DUF87"/>
    <property type="match status" value="1"/>
</dbReference>
<sequence>MSVRQYETFLAQSFLEWVDNFIQPGERYQFKSPDTDNALKLYQAFVALSDGHTFELPLGEQQTKQLIPCIHCRDGIQLIPVLQGEGDLAFTENYISHLRDRVSGRDDIFAKSALLIIHNSMLDTLLNSTKDLAAPEAIWHPEKFSKKIEDLIAPGNKGYELSRCLLDDQLAMILEEGATVFGFAPLYRSLENGLLEFSELGLFNDPTITSMDITKGQIRRRLDENRKLYSSIKDSVERYGDQLESVLTEFSPKFIQEHFEEKNDWQSLDFSIYFQEKKDCQVQSLRFEAVTAPSDTFVWQRTKSETKAGQRDISLLVQVPVAQQLVELNFSFLGNDLQDSQIKITHNKSLKNQQVWSINRAGGKYSRMKVAIPFNGQPSFLSLELINRDNRAEEYKFRILIIEQNSFYLDEIKTNYRIEPGKQQITLQLEENQLRIAQSSDNVCRLEGDENEVDIHKFSIVDFETLANQSELINFKLISGENSLTINVEGPGAEEKITLPLLFDQSRFANLRKEEGNAEYNRAKRRVIFDNIEHTVVGIRLQLLGMEAEMVDNGLLYVPASGEAYELDKLRAVNVALCDAYRALFIYYQQRKTLPSLVAWSDEYRCLVAAVLDSFEIALGDISLNKVLNDDEKSLLRLGIHCNENNERLSPLHPLVLAYHLQLVEECDDSFPELPDVTLDRLVASGLMPFVYHSEHEFAQLQPVKENSFWIDVVPQRLVSHDYVKRLVRDKLNEFTHAYSRLFSEAGNSTLIVNAINQGIAKELFLGLVDYFKQKKEDATAIHVNFYDEQLMQNDFDLFAEMGSYDDLKNWLGLKREDADLLIDLIRSRLTFSKFSIPADNENLAYAHLAFFSNNAPVDCRFVDMNKALSGVLCNGLLAGEGAETLEDAYFTAFGLRQVDVESYRALRIARLLGMLWQPARQSNTQYLGLGIGLAVSADFKELLTRSYNSSLWTTVIDPKVTLDFFTSQKDVVLIHYSDQYTSCTGYDAVTVTKQVDLFQRLLSMEDGDGKEYRVGSDRLLSEFNAFNGEWLLKMLRSTDKERKEKHGIIGAYKFVQAMLRRSDICWIPLSVAEMIRVSGNIGLKMSESEFSRNLQGYRKGAISDDVLFVGFKGDKLYLLPLEVKTGSRPDYRYAGQQASELRRYLQEDLLGKDTMAARLYRALFVRQVLMQVEKLHLYQVLGSKVLEPLLLRREWWLTGNYELGQLRDYVDGIVLAHVDSSSCFEPSYQITENQILQIELPYALLSSLIAADCVAKLDELITNCNVPECYMLTASMDKEQPDDNEVSAVLDTQSEVISEFNKNVFIATTDVDVPVSVSTVGNQTPLQVLFGHESLRQSPLYWEPTNTAKFMNTNTGIIGTMGTGKTQFTKSLVTQLVRNQGNNVNWAPIGLLIFDYKSDYVDEAFIAATGAKKYKLFKLPYNPLSLFGDTPMLPIHTAGGFAETMRRAYGLGHKQQLKLENLILECYEEAGISPEDSSTWGRTAPTIEDVWQRFLAQEKVEEDSLYAALSKLARYKIFETVLDHMSSLYELIDGITVIELAGYPSEIQNLVVALTLDLFYAQMQKRGKPMVAGDYRQMTKMVLVDEADNFMRQDFPSLRKILKEGREYGVGVILSTQEITHFKTGENNYSSYILTWIIHRVAEIKNADIKAVFNVDDKGEQESLMEQIRRLDKHFSLYIDGSKNVQKMRDRAFWEL</sequence>
<protein>
    <submittedName>
        <fullName evidence="2">Cell division protein FtsK</fullName>
    </submittedName>
</protein>
<proteinExistence type="predicted"/>
<dbReference type="NCBIfam" id="TIGR03237">
    <property type="entry name" value="dnd_assoc_2"/>
    <property type="match status" value="1"/>
</dbReference>